<evidence type="ECO:0000313" key="2">
    <source>
        <dbReference type="EMBL" id="MFC7334073.1"/>
    </source>
</evidence>
<evidence type="ECO:0000256" key="1">
    <source>
        <dbReference type="SAM" id="SignalP"/>
    </source>
</evidence>
<accession>A0ABW2KXM0</accession>
<protein>
    <recommendedName>
        <fullName evidence="4">Outer membrane protein domain-containing protein</fullName>
    </recommendedName>
</protein>
<evidence type="ECO:0000313" key="3">
    <source>
        <dbReference type="Proteomes" id="UP001596456"/>
    </source>
</evidence>
<keyword evidence="3" id="KW-1185">Reference proteome</keyword>
<dbReference type="SUPFAM" id="SSF56935">
    <property type="entry name" value="Porins"/>
    <property type="match status" value="1"/>
</dbReference>
<dbReference type="Proteomes" id="UP001596456">
    <property type="component" value="Unassembled WGS sequence"/>
</dbReference>
<dbReference type="Gene3D" id="2.40.160.170">
    <property type="match status" value="1"/>
</dbReference>
<feature type="signal peptide" evidence="1">
    <location>
        <begin position="1"/>
        <end position="15"/>
    </location>
</feature>
<feature type="chain" id="PRO_5046753911" description="Outer membrane protein domain-containing protein" evidence="1">
    <location>
        <begin position="16"/>
        <end position="210"/>
    </location>
</feature>
<evidence type="ECO:0008006" key="4">
    <source>
        <dbReference type="Google" id="ProtNLM"/>
    </source>
</evidence>
<proteinExistence type="predicted"/>
<dbReference type="EMBL" id="JBHTCM010000011">
    <property type="protein sequence ID" value="MFC7334073.1"/>
    <property type="molecule type" value="Genomic_DNA"/>
</dbReference>
<gene>
    <name evidence="2" type="ORF">ACFQPS_12950</name>
</gene>
<reference evidence="3" key="1">
    <citation type="journal article" date="2019" name="Int. J. Syst. Evol. Microbiol.">
        <title>The Global Catalogue of Microorganisms (GCM) 10K type strain sequencing project: providing services to taxonomists for standard genome sequencing and annotation.</title>
        <authorList>
            <consortium name="The Broad Institute Genomics Platform"/>
            <consortium name="The Broad Institute Genome Sequencing Center for Infectious Disease"/>
            <person name="Wu L."/>
            <person name="Ma J."/>
        </authorList>
    </citation>
    <scope>NUCLEOTIDE SEQUENCE [LARGE SCALE GENOMIC DNA]</scope>
    <source>
        <strain evidence="3">CGMCC 1.16275</strain>
    </source>
</reference>
<dbReference type="RefSeq" id="WP_377359615.1">
    <property type="nucleotide sequence ID" value="NZ_JBHTCM010000011.1"/>
</dbReference>
<comment type="caution">
    <text evidence="2">The sequence shown here is derived from an EMBL/GenBank/DDBJ whole genome shotgun (WGS) entry which is preliminary data.</text>
</comment>
<sequence>MAVAAFLLSATPAAAEVGVGISAGTTGVGAELSYQILPVLGLRLDAGTLGLSRSIKVDDIDYDGDVTLRSAGALLDWYPLAGSFRLTAGLRLNGNDIDVQATPGRPVTVGGNTYAPELIGRLEGSVDYDRIAPYAGLGWTVSLPLTGLSFVADLGVMHQGRPEVSLRGTGPVAGDPRFAADIERERRELEDEIDWTRWFPVVKLGLSYRF</sequence>
<name>A0ABW2KXM0_9PROT</name>
<organism evidence="2 3">
    <name type="scientific">Rhodocista pekingensis</name>
    <dbReference type="NCBI Taxonomy" id="201185"/>
    <lineage>
        <taxon>Bacteria</taxon>
        <taxon>Pseudomonadati</taxon>
        <taxon>Pseudomonadota</taxon>
        <taxon>Alphaproteobacteria</taxon>
        <taxon>Rhodospirillales</taxon>
        <taxon>Azospirillaceae</taxon>
        <taxon>Rhodocista</taxon>
    </lineage>
</organism>
<keyword evidence="1" id="KW-0732">Signal</keyword>